<dbReference type="EMBL" id="GBXM01022238">
    <property type="protein sequence ID" value="JAH86339.1"/>
    <property type="molecule type" value="Transcribed_RNA"/>
</dbReference>
<protein>
    <submittedName>
        <fullName evidence="1">Uncharacterized protein</fullName>
    </submittedName>
</protein>
<accession>A0A0E9W7J0</accession>
<organism evidence="1">
    <name type="scientific">Anguilla anguilla</name>
    <name type="common">European freshwater eel</name>
    <name type="synonym">Muraena anguilla</name>
    <dbReference type="NCBI Taxonomy" id="7936"/>
    <lineage>
        <taxon>Eukaryota</taxon>
        <taxon>Metazoa</taxon>
        <taxon>Chordata</taxon>
        <taxon>Craniata</taxon>
        <taxon>Vertebrata</taxon>
        <taxon>Euteleostomi</taxon>
        <taxon>Actinopterygii</taxon>
        <taxon>Neopterygii</taxon>
        <taxon>Teleostei</taxon>
        <taxon>Anguilliformes</taxon>
        <taxon>Anguillidae</taxon>
        <taxon>Anguilla</taxon>
    </lineage>
</organism>
<proteinExistence type="predicted"/>
<name>A0A0E9W7J0_ANGAN</name>
<sequence>MLQSVSSALSGEEGFLRTKRFSPRPLIHKDDAFMIKRASFYEYPVQSSPDFCESIEAEPRPCDAHQVSALQI</sequence>
<reference evidence="1" key="1">
    <citation type="submission" date="2014-11" db="EMBL/GenBank/DDBJ databases">
        <authorList>
            <person name="Amaro Gonzalez C."/>
        </authorList>
    </citation>
    <scope>NUCLEOTIDE SEQUENCE</scope>
</reference>
<reference evidence="1" key="2">
    <citation type="journal article" date="2015" name="Fish Shellfish Immunol.">
        <title>Early steps in the European eel (Anguilla anguilla)-Vibrio vulnificus interaction in the gills: Role of the RtxA13 toxin.</title>
        <authorList>
            <person name="Callol A."/>
            <person name="Pajuelo D."/>
            <person name="Ebbesson L."/>
            <person name="Teles M."/>
            <person name="MacKenzie S."/>
            <person name="Amaro C."/>
        </authorList>
    </citation>
    <scope>NUCLEOTIDE SEQUENCE</scope>
</reference>
<dbReference type="AlphaFoldDB" id="A0A0E9W7J0"/>
<evidence type="ECO:0000313" key="1">
    <source>
        <dbReference type="EMBL" id="JAH86339.1"/>
    </source>
</evidence>